<reference evidence="2 3" key="1">
    <citation type="submission" date="2016-05" db="EMBL/GenBank/DDBJ databases">
        <title>Nuclear genome of Blastocystis sp. subtype 1 NandII.</title>
        <authorList>
            <person name="Gentekaki E."/>
            <person name="Curtis B."/>
            <person name="Stairs C."/>
            <person name="Eme L."/>
            <person name="Herman E."/>
            <person name="Klimes V."/>
            <person name="Arias M.C."/>
            <person name="Elias M."/>
            <person name="Hilliou F."/>
            <person name="Klute M."/>
            <person name="Malik S.-B."/>
            <person name="Pightling A."/>
            <person name="Rachubinski R."/>
            <person name="Salas D."/>
            <person name="Schlacht A."/>
            <person name="Suga H."/>
            <person name="Archibald J."/>
            <person name="Ball S.G."/>
            <person name="Clark G."/>
            <person name="Dacks J."/>
            <person name="Van Der Giezen M."/>
            <person name="Tsaousis A."/>
            <person name="Roger A."/>
        </authorList>
    </citation>
    <scope>NUCLEOTIDE SEQUENCE [LARGE SCALE GENOMIC DNA]</scope>
    <source>
        <strain evidence="3">ATCC 50177 / NandII</strain>
    </source>
</reference>
<dbReference type="Proteomes" id="UP000078348">
    <property type="component" value="Unassembled WGS sequence"/>
</dbReference>
<keyword evidence="1" id="KW-0812">Transmembrane</keyword>
<proteinExistence type="predicted"/>
<accession>A0A196SLJ2</accession>
<feature type="transmembrane region" description="Helical" evidence="1">
    <location>
        <begin position="12"/>
        <end position="31"/>
    </location>
</feature>
<evidence type="ECO:0000313" key="2">
    <source>
        <dbReference type="EMBL" id="OAO16779.1"/>
    </source>
</evidence>
<protein>
    <submittedName>
        <fullName evidence="2">Uncharacterized protein</fullName>
    </submittedName>
</protein>
<organism evidence="2 3">
    <name type="scientific">Blastocystis sp. subtype 1 (strain ATCC 50177 / NandII)</name>
    <dbReference type="NCBI Taxonomy" id="478820"/>
    <lineage>
        <taxon>Eukaryota</taxon>
        <taxon>Sar</taxon>
        <taxon>Stramenopiles</taxon>
        <taxon>Bigyra</taxon>
        <taxon>Opalozoa</taxon>
        <taxon>Opalinata</taxon>
        <taxon>Blastocystidae</taxon>
        <taxon>Blastocystis</taxon>
    </lineage>
</organism>
<dbReference type="OrthoDB" id="6046730at2759"/>
<comment type="caution">
    <text evidence="2">The sequence shown here is derived from an EMBL/GenBank/DDBJ whole genome shotgun (WGS) entry which is preliminary data.</text>
</comment>
<keyword evidence="1" id="KW-0472">Membrane</keyword>
<dbReference type="EMBL" id="LXWW01000061">
    <property type="protein sequence ID" value="OAO16779.1"/>
    <property type="molecule type" value="Genomic_DNA"/>
</dbReference>
<gene>
    <name evidence="2" type="ORF">AV274_1493</name>
</gene>
<name>A0A196SLJ2_BLAHN</name>
<dbReference type="STRING" id="478820.A0A196SLJ2"/>
<keyword evidence="1" id="KW-1133">Transmembrane helix</keyword>
<evidence type="ECO:0000256" key="1">
    <source>
        <dbReference type="SAM" id="Phobius"/>
    </source>
</evidence>
<sequence length="507" mass="58221">MRRRRRRVLPILVGCMMLMILTTAITFVFFFSRLSGDAWSDQVRSVFSGDFPKQEERRTVTMFTTVLEADDDPQRFLAQENCLALLSKLDSAYVVVFTNSAVWKRIARRNGLFVFSSIESNQYGTPYLKAMFKFAFDHFNSEFYGYVNADILLDDTLIDSLRAISRDIKNGRVGDRLYIVGQRTNVQQELEDRFSPSQQSSSSFVVQMVLKGHRYWDSAVDYHIVTRNAFDWDSMPNFVIGRSGYDLYLVDAAYRDPQITMVDVTNTVHCAHMLSKDGNRSGIKRKTPDNVWNQELLRELPGGCCRFKSFGKLAAVQTVDVGESICLAEHGFEGYYDDSYYDTEKQFIRQATANRPAESCLVVSENDVLGVLLPFCKRVTVVIMNVEACERTLSRLSKCGVEVQLGCNRERLSARQLVLSMFQRIDTRFDLVLVQSEKPLVMIRWIKAKLPVDGVLIMRRWLDPAERREIEKELSDSFQPIGVIQAPPEFDKTHDEHFGMAGFKRIK</sequence>
<keyword evidence="3" id="KW-1185">Reference proteome</keyword>
<evidence type="ECO:0000313" key="3">
    <source>
        <dbReference type="Proteomes" id="UP000078348"/>
    </source>
</evidence>
<dbReference type="AlphaFoldDB" id="A0A196SLJ2"/>